<dbReference type="KEGG" id="bbae:FRD01_15340"/>
<dbReference type="EMBL" id="CP042467">
    <property type="protein sequence ID" value="QED28582.1"/>
    <property type="molecule type" value="Genomic_DNA"/>
</dbReference>
<protein>
    <recommendedName>
        <fullName evidence="6">Methyl-accepting transducer domain-containing protein</fullName>
    </recommendedName>
</protein>
<gene>
    <name evidence="7" type="ORF">FRD01_15340</name>
</gene>
<feature type="coiled-coil region" evidence="3">
    <location>
        <begin position="219"/>
        <end position="253"/>
    </location>
</feature>
<dbReference type="PROSITE" id="PS50111">
    <property type="entry name" value="CHEMOTAXIS_TRANSDUC_2"/>
    <property type="match status" value="1"/>
</dbReference>
<dbReference type="PANTHER" id="PTHR32089:SF112">
    <property type="entry name" value="LYSOZYME-LIKE PROTEIN-RELATED"/>
    <property type="match status" value="1"/>
</dbReference>
<feature type="compositionally biased region" description="Basic and acidic residues" evidence="4">
    <location>
        <begin position="347"/>
        <end position="358"/>
    </location>
</feature>
<reference evidence="7 8" key="1">
    <citation type="submission" date="2019-08" db="EMBL/GenBank/DDBJ databases">
        <authorList>
            <person name="Liang Q."/>
        </authorList>
    </citation>
    <scope>NUCLEOTIDE SEQUENCE [LARGE SCALE GENOMIC DNA]</scope>
    <source>
        <strain evidence="7 8">V1718</strain>
    </source>
</reference>
<dbReference type="Proteomes" id="UP000321595">
    <property type="component" value="Chromosome"/>
</dbReference>
<keyword evidence="1 2" id="KW-0807">Transducer</keyword>
<keyword evidence="5" id="KW-1133">Transmembrane helix</keyword>
<keyword evidence="5" id="KW-0472">Membrane</keyword>
<accession>A0A5B8XRJ8</accession>
<feature type="domain" description="Methyl-accepting transducer" evidence="6">
    <location>
        <begin position="111"/>
        <end position="321"/>
    </location>
</feature>
<dbReference type="RefSeq" id="WP_146961141.1">
    <property type="nucleotide sequence ID" value="NZ_CP042467.1"/>
</dbReference>
<evidence type="ECO:0000259" key="6">
    <source>
        <dbReference type="PROSITE" id="PS50111"/>
    </source>
</evidence>
<dbReference type="GO" id="GO:0007165">
    <property type="term" value="P:signal transduction"/>
    <property type="evidence" value="ECO:0007669"/>
    <property type="project" value="UniProtKB-KW"/>
</dbReference>
<feature type="transmembrane region" description="Helical" evidence="5">
    <location>
        <begin position="32"/>
        <end position="55"/>
    </location>
</feature>
<name>A0A5B8XRJ8_9DELT</name>
<dbReference type="Pfam" id="PF00015">
    <property type="entry name" value="MCPsignal"/>
    <property type="match status" value="1"/>
</dbReference>
<sequence>MKIWLVLILLEAVVFGLLGVRAAQLEDTLLIFGAGFGWLVLATTTWALLSPLRFVQASLRDLSAKGDAATLAPAFGELNDLAEQINLLRDRMTRWTSESRTLLGKASDKPVEDLLAEFSRLSGALGQTLDSVDRAMRAIDPVQATTRKLADSTQSTFKLAERAQNSVRTIRNRFDDLDAKGARIAELSEEIRSVVQRLDMISLNASLEASRAGEAGKSFAQMASEIRGLSEQIQEATREIKEVVAQAAIVQRAGIDESEAGISLGEQLSDSALRIGSVAQQIQTGVDQCAAQMNDLHDQSMSVEISRKAVEKSLPAPKPRSRPDHRQTVVGLNAVSEPEETPVPITSEREEPTREFTPEHLNAFEAAVEELEKDLE</sequence>
<evidence type="ECO:0000256" key="4">
    <source>
        <dbReference type="SAM" id="MobiDB-lite"/>
    </source>
</evidence>
<dbReference type="GO" id="GO:0016020">
    <property type="term" value="C:membrane"/>
    <property type="evidence" value="ECO:0007669"/>
    <property type="project" value="InterPro"/>
</dbReference>
<dbReference type="Gene3D" id="1.10.287.950">
    <property type="entry name" value="Methyl-accepting chemotaxis protein"/>
    <property type="match status" value="1"/>
</dbReference>
<evidence type="ECO:0000313" key="7">
    <source>
        <dbReference type="EMBL" id="QED28582.1"/>
    </source>
</evidence>
<dbReference type="AlphaFoldDB" id="A0A5B8XRJ8"/>
<keyword evidence="5" id="KW-0812">Transmembrane</keyword>
<proteinExistence type="predicted"/>
<evidence type="ECO:0000256" key="5">
    <source>
        <dbReference type="SAM" id="Phobius"/>
    </source>
</evidence>
<keyword evidence="8" id="KW-1185">Reference proteome</keyword>
<evidence type="ECO:0000256" key="3">
    <source>
        <dbReference type="SAM" id="Coils"/>
    </source>
</evidence>
<keyword evidence="3" id="KW-0175">Coiled coil</keyword>
<dbReference type="SUPFAM" id="SSF58104">
    <property type="entry name" value="Methyl-accepting chemotaxis protein (MCP) signaling domain"/>
    <property type="match status" value="1"/>
</dbReference>
<evidence type="ECO:0000256" key="2">
    <source>
        <dbReference type="PROSITE-ProRule" id="PRU00284"/>
    </source>
</evidence>
<dbReference type="InterPro" id="IPR004089">
    <property type="entry name" value="MCPsignal_dom"/>
</dbReference>
<feature type="region of interest" description="Disordered" evidence="4">
    <location>
        <begin position="309"/>
        <end position="359"/>
    </location>
</feature>
<evidence type="ECO:0000256" key="1">
    <source>
        <dbReference type="ARBA" id="ARBA00023224"/>
    </source>
</evidence>
<dbReference type="SMART" id="SM00283">
    <property type="entry name" value="MA"/>
    <property type="match status" value="1"/>
</dbReference>
<organism evidence="7 8">
    <name type="scientific">Microvenator marinus</name>
    <dbReference type="NCBI Taxonomy" id="2600177"/>
    <lineage>
        <taxon>Bacteria</taxon>
        <taxon>Deltaproteobacteria</taxon>
        <taxon>Bradymonadales</taxon>
        <taxon>Microvenatoraceae</taxon>
        <taxon>Microvenator</taxon>
    </lineage>
</organism>
<dbReference type="PANTHER" id="PTHR32089">
    <property type="entry name" value="METHYL-ACCEPTING CHEMOTAXIS PROTEIN MCPB"/>
    <property type="match status" value="1"/>
</dbReference>
<dbReference type="OrthoDB" id="9760371at2"/>
<evidence type="ECO:0000313" key="8">
    <source>
        <dbReference type="Proteomes" id="UP000321595"/>
    </source>
</evidence>